<dbReference type="InterPro" id="IPR036396">
    <property type="entry name" value="Cyt_P450_sf"/>
</dbReference>
<dbReference type="GO" id="GO:0006805">
    <property type="term" value="P:xenobiotic metabolic process"/>
    <property type="evidence" value="ECO:0007669"/>
    <property type="project" value="TreeGrafter"/>
</dbReference>
<keyword evidence="3" id="KW-0479">Metal-binding</keyword>
<dbReference type="Gene3D" id="1.10.630.10">
    <property type="entry name" value="Cytochrome P450"/>
    <property type="match status" value="1"/>
</dbReference>
<dbReference type="Pfam" id="PF00067">
    <property type="entry name" value="p450"/>
    <property type="match status" value="1"/>
</dbReference>
<dbReference type="PANTHER" id="PTHR24300">
    <property type="entry name" value="CYTOCHROME P450 508A4-RELATED"/>
    <property type="match status" value="1"/>
</dbReference>
<protein>
    <submittedName>
        <fullName evidence="5">Uncharacterized protein</fullName>
    </submittedName>
</protein>
<dbReference type="GO" id="GO:0005737">
    <property type="term" value="C:cytoplasm"/>
    <property type="evidence" value="ECO:0007669"/>
    <property type="project" value="TreeGrafter"/>
</dbReference>
<dbReference type="GO" id="GO:0016712">
    <property type="term" value="F:oxidoreductase activity, acting on paired donors, with incorporation or reduction of molecular oxygen, reduced flavin or flavoprotein as one donor, and incorporation of one atom of oxygen"/>
    <property type="evidence" value="ECO:0007669"/>
    <property type="project" value="TreeGrafter"/>
</dbReference>
<accession>A0A671Q0V8</accession>
<dbReference type="GO" id="GO:0006082">
    <property type="term" value="P:organic acid metabolic process"/>
    <property type="evidence" value="ECO:0007669"/>
    <property type="project" value="TreeGrafter"/>
</dbReference>
<dbReference type="PANTHER" id="PTHR24300:SF309">
    <property type="entry name" value="CYTOCHROME P450-RELATED"/>
    <property type="match status" value="1"/>
</dbReference>
<comment type="cofactor">
    <cofactor evidence="1">
        <name>heme</name>
        <dbReference type="ChEBI" id="CHEBI:30413"/>
    </cofactor>
</comment>
<evidence type="ECO:0000313" key="6">
    <source>
        <dbReference type="Proteomes" id="UP000472260"/>
    </source>
</evidence>
<dbReference type="GO" id="GO:0005506">
    <property type="term" value="F:iron ion binding"/>
    <property type="evidence" value="ECO:0007669"/>
    <property type="project" value="InterPro"/>
</dbReference>
<evidence type="ECO:0000256" key="3">
    <source>
        <dbReference type="ARBA" id="ARBA00022723"/>
    </source>
</evidence>
<keyword evidence="6" id="KW-1185">Reference proteome</keyword>
<evidence type="ECO:0000256" key="2">
    <source>
        <dbReference type="ARBA" id="ARBA00010617"/>
    </source>
</evidence>
<evidence type="ECO:0000313" key="5">
    <source>
        <dbReference type="Ensembl" id="ENSSANP00000065186.1"/>
    </source>
</evidence>
<reference evidence="5" key="1">
    <citation type="submission" date="2025-08" db="UniProtKB">
        <authorList>
            <consortium name="Ensembl"/>
        </authorList>
    </citation>
    <scope>IDENTIFICATION</scope>
</reference>
<dbReference type="Proteomes" id="UP000472260">
    <property type="component" value="Unassembled WGS sequence"/>
</dbReference>
<organism evidence="5 6">
    <name type="scientific">Sinocyclocheilus anshuiensis</name>
    <dbReference type="NCBI Taxonomy" id="1608454"/>
    <lineage>
        <taxon>Eukaryota</taxon>
        <taxon>Metazoa</taxon>
        <taxon>Chordata</taxon>
        <taxon>Craniata</taxon>
        <taxon>Vertebrata</taxon>
        <taxon>Euteleostomi</taxon>
        <taxon>Actinopterygii</taxon>
        <taxon>Neopterygii</taxon>
        <taxon>Teleostei</taxon>
        <taxon>Ostariophysi</taxon>
        <taxon>Cypriniformes</taxon>
        <taxon>Cyprinidae</taxon>
        <taxon>Cyprininae</taxon>
        <taxon>Sinocyclocheilus</taxon>
    </lineage>
</organism>
<dbReference type="InterPro" id="IPR050182">
    <property type="entry name" value="Cytochrome_P450_fam2"/>
</dbReference>
<dbReference type="InterPro" id="IPR002401">
    <property type="entry name" value="Cyt_P450_E_grp-I"/>
</dbReference>
<dbReference type="PRINTS" id="PR00463">
    <property type="entry name" value="EP450I"/>
</dbReference>
<evidence type="ECO:0000256" key="1">
    <source>
        <dbReference type="ARBA" id="ARBA00001971"/>
    </source>
</evidence>
<evidence type="ECO:0000256" key="4">
    <source>
        <dbReference type="ARBA" id="ARBA00023004"/>
    </source>
</evidence>
<name>A0A671Q0V8_9TELE</name>
<dbReference type="AlphaFoldDB" id="A0A671Q0V8"/>
<dbReference type="InterPro" id="IPR001128">
    <property type="entry name" value="Cyt_P450"/>
</dbReference>
<reference evidence="5" key="2">
    <citation type="submission" date="2025-09" db="UniProtKB">
        <authorList>
            <consortium name="Ensembl"/>
        </authorList>
    </citation>
    <scope>IDENTIFICATION</scope>
</reference>
<dbReference type="GO" id="GO:0020037">
    <property type="term" value="F:heme binding"/>
    <property type="evidence" value="ECO:0007669"/>
    <property type="project" value="InterPro"/>
</dbReference>
<dbReference type="Ensembl" id="ENSSANT00000069295.1">
    <property type="protein sequence ID" value="ENSSANP00000065186.1"/>
    <property type="gene ID" value="ENSSANG00000032504.1"/>
</dbReference>
<proteinExistence type="inferred from homology"/>
<sequence length="117" mass="13590">MCQLFDFKNIIKYRNPSSFPPGPWPLPFLGNVFTEIDFRNVNKLAEVYGTIFSLRVGSEKMIIVSGYKMVKEALITHIDSFIERPNVPLFHKVFKGIGNIVFCTFFRKCKNQTLRTH</sequence>
<comment type="similarity">
    <text evidence="2">Belongs to the cytochrome P450 family.</text>
</comment>
<keyword evidence="4" id="KW-0408">Iron</keyword>
<dbReference type="SUPFAM" id="SSF48264">
    <property type="entry name" value="Cytochrome P450"/>
    <property type="match status" value="1"/>
</dbReference>